<dbReference type="InterPro" id="IPR017853">
    <property type="entry name" value="GH"/>
</dbReference>
<dbReference type="Proteomes" id="UP000822688">
    <property type="component" value="Chromosome 6"/>
</dbReference>
<accession>A0A8T0HGZ9</accession>
<reference evidence="14 15" key="1">
    <citation type="submission" date="2020-06" db="EMBL/GenBank/DDBJ databases">
        <title>WGS assembly of Ceratodon purpureus strain R40.</title>
        <authorList>
            <person name="Carey S.B."/>
            <person name="Jenkins J."/>
            <person name="Shu S."/>
            <person name="Lovell J.T."/>
            <person name="Sreedasyam A."/>
            <person name="Maumus F."/>
            <person name="Tiley G.P."/>
            <person name="Fernandez-Pozo N."/>
            <person name="Barry K."/>
            <person name="Chen C."/>
            <person name="Wang M."/>
            <person name="Lipzen A."/>
            <person name="Daum C."/>
            <person name="Saski C.A."/>
            <person name="Payton A.C."/>
            <person name="Mcbreen J.C."/>
            <person name="Conrad R.E."/>
            <person name="Kollar L.M."/>
            <person name="Olsson S."/>
            <person name="Huttunen S."/>
            <person name="Landis J.B."/>
            <person name="Wickett N.J."/>
            <person name="Johnson M.G."/>
            <person name="Rensing S.A."/>
            <person name="Grimwood J."/>
            <person name="Schmutz J."/>
            <person name="Mcdaniel S.F."/>
        </authorList>
    </citation>
    <scope>NUCLEOTIDE SEQUENCE [LARGE SCALE GENOMIC DNA]</scope>
    <source>
        <strain evidence="14 15">R40</strain>
    </source>
</reference>
<feature type="domain" description="Glycoside hydrolase family 31 N-terminal" evidence="12">
    <location>
        <begin position="150"/>
        <end position="265"/>
    </location>
</feature>
<dbReference type="InterPro" id="IPR013780">
    <property type="entry name" value="Glyco_hydro_b"/>
</dbReference>
<evidence type="ECO:0000256" key="3">
    <source>
        <dbReference type="ARBA" id="ARBA00012741"/>
    </source>
</evidence>
<evidence type="ECO:0000259" key="13">
    <source>
        <dbReference type="Pfam" id="PF21365"/>
    </source>
</evidence>
<dbReference type="SUPFAM" id="SSF51445">
    <property type="entry name" value="(Trans)glycosidases"/>
    <property type="match status" value="1"/>
</dbReference>
<keyword evidence="4" id="KW-0732">Signal</keyword>
<evidence type="ECO:0000259" key="11">
    <source>
        <dbReference type="Pfam" id="PF01055"/>
    </source>
</evidence>
<evidence type="ECO:0000256" key="5">
    <source>
        <dbReference type="ARBA" id="ARBA00022801"/>
    </source>
</evidence>
<dbReference type="Pfam" id="PF13802">
    <property type="entry name" value="Gal_mutarotas_2"/>
    <property type="match status" value="1"/>
</dbReference>
<evidence type="ECO:0000256" key="4">
    <source>
        <dbReference type="ARBA" id="ARBA00022729"/>
    </source>
</evidence>
<sequence>MGPSIATGVVVLYVAAVFTILASYGEARVHRSGEGSYGAVGNGYKLVSIQDLQGGDCVVALLEVIKETPETLGQDIKRLRLVARYQSGERLQVHISDAEFERYEVPQMLLPREGMETLETSPSARKLGPIGKKLGSMASTHPLEFRYIAEPFGFAVVRRANGEVLFNTSSPCNGKAFNNMVFKDQYLEISSQLPHKSALYGLGESSRPDGLRLAHGRQYTLWATDIGSFNTDIDLYGTYPFVMDVRDGGVTHGVALVNSNGMDVDYEDESITFKINGGIFDFYFFAGPSPLKVVDQYTQLVGRPASMPYWVLGFHQSRFGYKNVEQLETVLRKYKEVKIPVESIWSDIDHMDHYKDFTLDPVHYPADKLRPFVDNLHANHQKFIMILDPGINVDTNYSTYVRGDKLDIFMRNATGHRYVAQVWPGATNFPDFLHPKAQEFWSTEVAEFHKTVPFDGLWLDMNEPANFCGGPTCYYPPEIEVCPSIVQCCMICDNTNLDRWNDPPYHINSVGVHRPLYERTMAMNCEHYNGIRAYDTHNVYGFSSGLATYRALKELNGKRPFLLARSMFLGSGSYAAHWTGDNGATWGDLQYSIVTMINSGMFGVPMVGADICGFAFKTNEELCTRWTQVGAFYPFSRDHADGPQEFYLWKSVRETAKFVYSWRYRLLPFFYTLMYEARMTGAPLARPLFFAVPEDPRTWGIGDQFLLGTDILVSPVLQAGQVTVNAYFPKGVWYNLFDPKHDVLHAANHSFHSLDAPLDTINVHVRAGAILPMQEPAWSTAEARKTPFTLLVALPPEPASCMSPSAVCDQVDVATGELFIDNDDELQMEIKDGTATYVKYEAVRGQGRYTLIATVTEGAYALKQGLMLQTVSVLGAQGSPTSVFINGKIGAVDVHFNSMDSSLTITNLNLQVGKSFEVTWDCTTGDAALES</sequence>
<dbReference type="InterPro" id="IPR025887">
    <property type="entry name" value="Glyco_hydro_31_N_dom"/>
</dbReference>
<dbReference type="InterPro" id="IPR011013">
    <property type="entry name" value="Gal_mutarotase_sf_dom"/>
</dbReference>
<dbReference type="CDD" id="cd14752">
    <property type="entry name" value="GH31_N"/>
    <property type="match status" value="1"/>
</dbReference>
<keyword evidence="10" id="KW-0472">Membrane</keyword>
<dbReference type="GO" id="GO:0090599">
    <property type="term" value="F:alpha-glucosidase activity"/>
    <property type="evidence" value="ECO:0007669"/>
    <property type="project" value="UniProtKB-ARBA"/>
</dbReference>
<dbReference type="GO" id="GO:0005975">
    <property type="term" value="P:carbohydrate metabolic process"/>
    <property type="evidence" value="ECO:0007669"/>
    <property type="project" value="InterPro"/>
</dbReference>
<keyword evidence="7 9" id="KW-0326">Glycosidase</keyword>
<keyword evidence="10" id="KW-0812">Transmembrane</keyword>
<dbReference type="AlphaFoldDB" id="A0A8T0HGZ9"/>
<dbReference type="Gene3D" id="3.20.20.80">
    <property type="entry name" value="Glycosidases"/>
    <property type="match status" value="1"/>
</dbReference>
<organism evidence="14 15">
    <name type="scientific">Ceratodon purpureus</name>
    <name type="common">Fire moss</name>
    <name type="synonym">Dicranum purpureum</name>
    <dbReference type="NCBI Taxonomy" id="3225"/>
    <lineage>
        <taxon>Eukaryota</taxon>
        <taxon>Viridiplantae</taxon>
        <taxon>Streptophyta</taxon>
        <taxon>Embryophyta</taxon>
        <taxon>Bryophyta</taxon>
        <taxon>Bryophytina</taxon>
        <taxon>Bryopsida</taxon>
        <taxon>Dicranidae</taxon>
        <taxon>Pseudoditrichales</taxon>
        <taxon>Ditrichaceae</taxon>
        <taxon>Ceratodon</taxon>
    </lineage>
</organism>
<evidence type="ECO:0000256" key="2">
    <source>
        <dbReference type="ARBA" id="ARBA00007806"/>
    </source>
</evidence>
<dbReference type="InterPro" id="IPR030458">
    <property type="entry name" value="Glyco_hydro_31_AS"/>
</dbReference>
<dbReference type="Gene3D" id="2.60.40.1180">
    <property type="entry name" value="Golgi alpha-mannosidase II"/>
    <property type="match status" value="2"/>
</dbReference>
<evidence type="ECO:0000259" key="12">
    <source>
        <dbReference type="Pfam" id="PF13802"/>
    </source>
</evidence>
<evidence type="ECO:0000313" key="14">
    <source>
        <dbReference type="EMBL" id="KAG0568362.1"/>
    </source>
</evidence>
<dbReference type="GO" id="GO:0030246">
    <property type="term" value="F:carbohydrate binding"/>
    <property type="evidence" value="ECO:0007669"/>
    <property type="project" value="InterPro"/>
</dbReference>
<comment type="similarity">
    <text evidence="2 9">Belongs to the glycosyl hydrolase 31 family.</text>
</comment>
<comment type="caution">
    <text evidence="14">The sequence shown here is derived from an EMBL/GenBank/DDBJ whole genome shotgun (WGS) entry which is preliminary data.</text>
</comment>
<dbReference type="InterPro" id="IPR000322">
    <property type="entry name" value="Glyco_hydro_31_TIM"/>
</dbReference>
<dbReference type="FunFam" id="2.60.40.1180:FF:000044">
    <property type="entry name" value="Alpha-glucosidase 1"/>
    <property type="match status" value="1"/>
</dbReference>
<dbReference type="SUPFAM" id="SSF51011">
    <property type="entry name" value="Glycosyl hydrolase domain"/>
    <property type="match status" value="1"/>
</dbReference>
<dbReference type="Gene3D" id="2.60.40.1760">
    <property type="entry name" value="glycosyl hydrolase (family 31)"/>
    <property type="match status" value="1"/>
</dbReference>
<dbReference type="SUPFAM" id="SSF74650">
    <property type="entry name" value="Galactose mutarotase-like"/>
    <property type="match status" value="1"/>
</dbReference>
<feature type="transmembrane region" description="Helical" evidence="10">
    <location>
        <begin position="6"/>
        <end position="24"/>
    </location>
</feature>
<keyword evidence="15" id="KW-1185">Reference proteome</keyword>
<keyword evidence="10" id="KW-1133">Transmembrane helix</keyword>
<name>A0A8T0HGZ9_CERPU</name>
<evidence type="ECO:0000256" key="7">
    <source>
        <dbReference type="ARBA" id="ARBA00023295"/>
    </source>
</evidence>
<dbReference type="CDD" id="cd06602">
    <property type="entry name" value="GH31_MGAM_SI_GAA"/>
    <property type="match status" value="1"/>
</dbReference>
<dbReference type="PANTHER" id="PTHR22762:SF133">
    <property type="entry name" value="P-TYPE DOMAIN-CONTAINING PROTEIN"/>
    <property type="match status" value="1"/>
</dbReference>
<dbReference type="PROSITE" id="PS00129">
    <property type="entry name" value="GLYCOSYL_HYDROL_F31_1"/>
    <property type="match status" value="1"/>
</dbReference>
<gene>
    <name evidence="14" type="ORF">KC19_6G014200</name>
</gene>
<dbReference type="Pfam" id="PF01055">
    <property type="entry name" value="Glyco_hydro_31_2nd"/>
    <property type="match status" value="1"/>
</dbReference>
<dbReference type="PROSITE" id="PS00707">
    <property type="entry name" value="GLYCOSYL_HYDROL_F31_2"/>
    <property type="match status" value="1"/>
</dbReference>
<dbReference type="InterPro" id="IPR030459">
    <property type="entry name" value="Glyco_hydro_31_CS"/>
</dbReference>
<dbReference type="InterPro" id="IPR048395">
    <property type="entry name" value="Glyco_hydro_31_C"/>
</dbReference>
<keyword evidence="5 9" id="KW-0378">Hydrolase</keyword>
<feature type="domain" description="Glycoside hydrolase family 31 TIM barrel" evidence="11">
    <location>
        <begin position="304"/>
        <end position="673"/>
    </location>
</feature>
<dbReference type="EMBL" id="CM026427">
    <property type="protein sequence ID" value="KAG0568362.1"/>
    <property type="molecule type" value="Genomic_DNA"/>
</dbReference>
<evidence type="ECO:0000256" key="10">
    <source>
        <dbReference type="SAM" id="Phobius"/>
    </source>
</evidence>
<dbReference type="Pfam" id="PF21365">
    <property type="entry name" value="Glyco_hydro_31_3rd"/>
    <property type="match status" value="1"/>
</dbReference>
<dbReference type="EC" id="3.2.1.20" evidence="3"/>
<feature type="domain" description="Glycosyl hydrolase family 31 C-terminal" evidence="13">
    <location>
        <begin position="681"/>
        <end position="771"/>
    </location>
</feature>
<evidence type="ECO:0000256" key="9">
    <source>
        <dbReference type="RuleBase" id="RU361185"/>
    </source>
</evidence>
<evidence type="ECO:0000256" key="1">
    <source>
        <dbReference type="ARBA" id="ARBA00001657"/>
    </source>
</evidence>
<evidence type="ECO:0000256" key="6">
    <source>
        <dbReference type="ARBA" id="ARBA00023180"/>
    </source>
</evidence>
<dbReference type="PANTHER" id="PTHR22762">
    <property type="entry name" value="ALPHA-GLUCOSIDASE"/>
    <property type="match status" value="1"/>
</dbReference>
<comment type="catalytic activity">
    <reaction evidence="1">
        <text>Hydrolysis of terminal, non-reducing (1-&gt;4)-linked alpha-D-glucose residues with release of alpha-D-glucose.</text>
        <dbReference type="EC" id="3.2.1.20"/>
    </reaction>
</comment>
<keyword evidence="6" id="KW-0325">Glycoprotein</keyword>
<evidence type="ECO:0000313" key="15">
    <source>
        <dbReference type="Proteomes" id="UP000822688"/>
    </source>
</evidence>
<evidence type="ECO:0000256" key="8">
    <source>
        <dbReference type="ARBA" id="ARBA00041343"/>
    </source>
</evidence>
<proteinExistence type="inferred from homology"/>
<protein>
    <recommendedName>
        <fullName evidence="3">alpha-glucosidase</fullName>
        <ecNumber evidence="3">3.2.1.20</ecNumber>
    </recommendedName>
    <alternativeName>
        <fullName evidence="8">Maltase</fullName>
    </alternativeName>
</protein>